<keyword evidence="1" id="KW-0472">Membrane</keyword>
<dbReference type="OrthoDB" id="9792788at2"/>
<keyword evidence="3" id="KW-1185">Reference proteome</keyword>
<dbReference type="PANTHER" id="PTHR35335">
    <property type="entry name" value="UPF0716 PROTEIN FXSA"/>
    <property type="match status" value="1"/>
</dbReference>
<evidence type="ECO:0000313" key="2">
    <source>
        <dbReference type="EMBL" id="OOZ42521.1"/>
    </source>
</evidence>
<dbReference type="AlphaFoldDB" id="A0A1T2LBQ2"/>
<dbReference type="Pfam" id="PF04186">
    <property type="entry name" value="FxsA"/>
    <property type="match status" value="1"/>
</dbReference>
<feature type="transmembrane region" description="Helical" evidence="1">
    <location>
        <begin position="68"/>
        <end position="88"/>
    </location>
</feature>
<sequence length="160" mass="18012">MPLLFLLFFVAVPATELYIMIEVGSEIGAFATIWLVLLTAVIGGWLVRQQGISTIFRMRQQLEQGETPAFDMLQGILLAVAGISLLLPGFVTDTIGFLLLIPPLRHLLVLRWLKNRQIITPAGEKPDVTIIREEIRYSHEDDIIEGEFKRSGQDDDKPQN</sequence>
<evidence type="ECO:0000256" key="1">
    <source>
        <dbReference type="SAM" id="Phobius"/>
    </source>
</evidence>
<dbReference type="EMBL" id="MPRK01000030">
    <property type="protein sequence ID" value="OOZ42521.1"/>
    <property type="molecule type" value="Genomic_DNA"/>
</dbReference>
<reference evidence="2 3" key="1">
    <citation type="submission" date="2016-11" db="EMBL/GenBank/DDBJ databases">
        <title>Mixed transmission modes and dynamic genome evolution in an obligate animal-bacterial symbiosis.</title>
        <authorList>
            <person name="Russell S.L."/>
            <person name="Corbett-Detig R.B."/>
            <person name="Cavanaugh C.M."/>
        </authorList>
    </citation>
    <scope>NUCLEOTIDE SEQUENCE [LARGE SCALE GENOMIC DNA]</scope>
    <source>
        <strain evidence="2">Sp-SM6</strain>
    </source>
</reference>
<evidence type="ECO:0008006" key="4">
    <source>
        <dbReference type="Google" id="ProtNLM"/>
    </source>
</evidence>
<gene>
    <name evidence="2" type="ORF">BOW52_02825</name>
</gene>
<dbReference type="Proteomes" id="UP000190198">
    <property type="component" value="Unassembled WGS sequence"/>
</dbReference>
<name>A0A1T2LBQ2_9GAMM</name>
<accession>A0A1T2LBQ2</accession>
<comment type="caution">
    <text evidence="2">The sequence shown here is derived from an EMBL/GenBank/DDBJ whole genome shotgun (WGS) entry which is preliminary data.</text>
</comment>
<dbReference type="PANTHER" id="PTHR35335:SF1">
    <property type="entry name" value="UPF0716 PROTEIN FXSA"/>
    <property type="match status" value="1"/>
</dbReference>
<evidence type="ECO:0000313" key="3">
    <source>
        <dbReference type="Proteomes" id="UP000190198"/>
    </source>
</evidence>
<proteinExistence type="predicted"/>
<dbReference type="RefSeq" id="WP_078476348.1">
    <property type="nucleotide sequence ID" value="NZ_MPRK01000030.1"/>
</dbReference>
<dbReference type="NCBIfam" id="NF008528">
    <property type="entry name" value="PRK11463.1-2"/>
    <property type="match status" value="1"/>
</dbReference>
<dbReference type="GO" id="GO:0016020">
    <property type="term" value="C:membrane"/>
    <property type="evidence" value="ECO:0007669"/>
    <property type="project" value="InterPro"/>
</dbReference>
<protein>
    <recommendedName>
        <fullName evidence="4">Exlusion protein FxsA</fullName>
    </recommendedName>
</protein>
<keyword evidence="1" id="KW-0812">Transmembrane</keyword>
<keyword evidence="1" id="KW-1133">Transmembrane helix</keyword>
<feature type="transmembrane region" description="Helical" evidence="1">
    <location>
        <begin position="27"/>
        <end position="47"/>
    </location>
</feature>
<organism evidence="2 3">
    <name type="scientific">Solemya elarraichensis gill symbiont</name>
    <dbReference type="NCBI Taxonomy" id="1918949"/>
    <lineage>
        <taxon>Bacteria</taxon>
        <taxon>Pseudomonadati</taxon>
        <taxon>Pseudomonadota</taxon>
        <taxon>Gammaproteobacteria</taxon>
        <taxon>sulfur-oxidizing symbionts</taxon>
    </lineage>
</organism>
<dbReference type="InterPro" id="IPR007313">
    <property type="entry name" value="FxsA"/>
</dbReference>